<dbReference type="InParanoid" id="A0A0C3JGS4"/>
<evidence type="ECO:0000313" key="2">
    <source>
        <dbReference type="Proteomes" id="UP000054217"/>
    </source>
</evidence>
<dbReference type="AlphaFoldDB" id="A0A0C3JGS4"/>
<gene>
    <name evidence="1" type="ORF">M404DRAFT_162309</name>
</gene>
<dbReference type="OrthoDB" id="3048787at2759"/>
<reference evidence="1 2" key="1">
    <citation type="submission" date="2014-04" db="EMBL/GenBank/DDBJ databases">
        <authorList>
            <consortium name="DOE Joint Genome Institute"/>
            <person name="Kuo A."/>
            <person name="Kohler A."/>
            <person name="Costa M.D."/>
            <person name="Nagy L.G."/>
            <person name="Floudas D."/>
            <person name="Copeland A."/>
            <person name="Barry K.W."/>
            <person name="Cichocki N."/>
            <person name="Veneault-Fourrey C."/>
            <person name="LaButti K."/>
            <person name="Lindquist E.A."/>
            <person name="Lipzen A."/>
            <person name="Lundell T."/>
            <person name="Morin E."/>
            <person name="Murat C."/>
            <person name="Sun H."/>
            <person name="Tunlid A."/>
            <person name="Henrissat B."/>
            <person name="Grigoriev I.V."/>
            <person name="Hibbett D.S."/>
            <person name="Martin F."/>
            <person name="Nordberg H.P."/>
            <person name="Cantor M.N."/>
            <person name="Hua S.X."/>
        </authorList>
    </citation>
    <scope>NUCLEOTIDE SEQUENCE [LARGE SCALE GENOMIC DNA]</scope>
    <source>
        <strain evidence="1 2">Marx 270</strain>
    </source>
</reference>
<protein>
    <submittedName>
        <fullName evidence="1">Uncharacterized protein</fullName>
    </submittedName>
</protein>
<accession>A0A0C3JGS4</accession>
<evidence type="ECO:0000313" key="1">
    <source>
        <dbReference type="EMBL" id="KIN96796.1"/>
    </source>
</evidence>
<sequence length="212" mass="23254">ADPEAWSIMCQFAQDPDMTLLAAEKCLQELLKDQFVYEHWQPALNAVMEAEGDVMQAAEAVQRLASATLHCTGLTIKIPAKKCPPQLITLEAALADSVLILKSHDKIIGPPPTVNEILNPKEEREVGKPQYAFEGGDAEIVAVVENELAIKWGEIVEIESDDDEDQQMPPIPSYTDLISMCQTLETACMVVSDANSTLELAQLLCKFRGTLS</sequence>
<name>A0A0C3JGS4_PISTI</name>
<reference evidence="2" key="2">
    <citation type="submission" date="2015-01" db="EMBL/GenBank/DDBJ databases">
        <title>Evolutionary Origins and Diversification of the Mycorrhizal Mutualists.</title>
        <authorList>
            <consortium name="DOE Joint Genome Institute"/>
            <consortium name="Mycorrhizal Genomics Consortium"/>
            <person name="Kohler A."/>
            <person name="Kuo A."/>
            <person name="Nagy L.G."/>
            <person name="Floudas D."/>
            <person name="Copeland A."/>
            <person name="Barry K.W."/>
            <person name="Cichocki N."/>
            <person name="Veneault-Fourrey C."/>
            <person name="LaButti K."/>
            <person name="Lindquist E.A."/>
            <person name="Lipzen A."/>
            <person name="Lundell T."/>
            <person name="Morin E."/>
            <person name="Murat C."/>
            <person name="Riley R."/>
            <person name="Ohm R."/>
            <person name="Sun H."/>
            <person name="Tunlid A."/>
            <person name="Henrissat B."/>
            <person name="Grigoriev I.V."/>
            <person name="Hibbett D.S."/>
            <person name="Martin F."/>
        </authorList>
    </citation>
    <scope>NUCLEOTIDE SEQUENCE [LARGE SCALE GENOMIC DNA]</scope>
    <source>
        <strain evidence="2">Marx 270</strain>
    </source>
</reference>
<keyword evidence="2" id="KW-1185">Reference proteome</keyword>
<proteinExistence type="predicted"/>
<organism evidence="1 2">
    <name type="scientific">Pisolithus tinctorius Marx 270</name>
    <dbReference type="NCBI Taxonomy" id="870435"/>
    <lineage>
        <taxon>Eukaryota</taxon>
        <taxon>Fungi</taxon>
        <taxon>Dikarya</taxon>
        <taxon>Basidiomycota</taxon>
        <taxon>Agaricomycotina</taxon>
        <taxon>Agaricomycetes</taxon>
        <taxon>Agaricomycetidae</taxon>
        <taxon>Boletales</taxon>
        <taxon>Sclerodermatineae</taxon>
        <taxon>Pisolithaceae</taxon>
        <taxon>Pisolithus</taxon>
    </lineage>
</organism>
<dbReference type="HOGENOM" id="CLU_088458_1_0_1"/>
<dbReference type="Proteomes" id="UP000054217">
    <property type="component" value="Unassembled WGS sequence"/>
</dbReference>
<dbReference type="EMBL" id="KN832040">
    <property type="protein sequence ID" value="KIN96796.1"/>
    <property type="molecule type" value="Genomic_DNA"/>
</dbReference>
<feature type="non-terminal residue" evidence="1">
    <location>
        <position position="1"/>
    </location>
</feature>